<comment type="similarity">
    <text evidence="1">Belongs to the sulfatase family.</text>
</comment>
<evidence type="ECO:0000256" key="2">
    <source>
        <dbReference type="ARBA" id="ARBA00022801"/>
    </source>
</evidence>
<dbReference type="Proteomes" id="UP000291819">
    <property type="component" value="Unassembled WGS sequence"/>
</dbReference>
<dbReference type="InterPro" id="IPR000917">
    <property type="entry name" value="Sulfatase_N"/>
</dbReference>
<dbReference type="InterPro" id="IPR052701">
    <property type="entry name" value="GAG_Ulvan_Degrading_Sulfatases"/>
</dbReference>
<sequence>MMALLLIGFMQNKINMNSLLKLLITGVCPALVVLSMLAFSMADQKPKQGDQKPNIILIMADDLTMYDIAPFGSKQVYTPNLKRLASEGVCLDNMFNMVPVCSPTRQSLLTGLGPVRNGAYPNHTMIYDGIKTLPTYLQALGYRTAIIGKKHYAPESAYPFEFLGGRDGDNGQGKDVDLLKAEDYIKKSANKPYFLMFASNQPHEPWNRGNQQAYNPEKIKLNPNMVDTKLTRKQMAKYFAEITYLDSLVGVCLDIVERSGDQENTVIMFATEQGNSFPFSKWTLYDQGLRSGFIVRWPGKIKPGTRNPAMLQYADITPTMIDLAGGDPAKINTGVKDGNGNSGFDGASFEKVLLGETDHQRDYVFGEHTTRGIIQGSNAYGMRSVRSINFLYIENLNYEGVFKNTVINSALFKSWMEKNPTRATAYQKRPKEELYDVIKDPFNLHNLAADPKFKTIKSELSSKLAAFMKQQNDKGLATEMDALNRQPKHQPKD</sequence>
<name>A0A4Q9HF85_9SPHI</name>
<dbReference type="InterPro" id="IPR024607">
    <property type="entry name" value="Sulfatase_CS"/>
</dbReference>
<dbReference type="PANTHER" id="PTHR43751:SF1">
    <property type="entry name" value="SULFATASE ATSG-RELATED"/>
    <property type="match status" value="1"/>
</dbReference>
<evidence type="ECO:0000313" key="4">
    <source>
        <dbReference type="EMBL" id="TBO43580.1"/>
    </source>
</evidence>
<proteinExistence type="inferred from homology"/>
<dbReference type="GO" id="GO:0016787">
    <property type="term" value="F:hydrolase activity"/>
    <property type="evidence" value="ECO:0007669"/>
    <property type="project" value="UniProtKB-KW"/>
</dbReference>
<dbReference type="EMBL" id="SIXF01000004">
    <property type="protein sequence ID" value="TBO43580.1"/>
    <property type="molecule type" value="Genomic_DNA"/>
</dbReference>
<keyword evidence="2" id="KW-0378">Hydrolase</keyword>
<evidence type="ECO:0000313" key="5">
    <source>
        <dbReference type="Proteomes" id="UP000291819"/>
    </source>
</evidence>
<organism evidence="4 5">
    <name type="scientific">Pedobacter kyonggii</name>
    <dbReference type="NCBI Taxonomy" id="1926871"/>
    <lineage>
        <taxon>Bacteria</taxon>
        <taxon>Pseudomonadati</taxon>
        <taxon>Bacteroidota</taxon>
        <taxon>Sphingobacteriia</taxon>
        <taxon>Sphingobacteriales</taxon>
        <taxon>Sphingobacteriaceae</taxon>
        <taxon>Pedobacter</taxon>
    </lineage>
</organism>
<dbReference type="CDD" id="cd16027">
    <property type="entry name" value="SGSH"/>
    <property type="match status" value="1"/>
</dbReference>
<dbReference type="PROSITE" id="PS00523">
    <property type="entry name" value="SULFATASE_1"/>
    <property type="match status" value="1"/>
</dbReference>
<dbReference type="SUPFAM" id="SSF53649">
    <property type="entry name" value="Alkaline phosphatase-like"/>
    <property type="match status" value="1"/>
</dbReference>
<dbReference type="InterPro" id="IPR017850">
    <property type="entry name" value="Alkaline_phosphatase_core_sf"/>
</dbReference>
<evidence type="ECO:0000259" key="3">
    <source>
        <dbReference type="Pfam" id="PF00884"/>
    </source>
</evidence>
<protein>
    <submittedName>
        <fullName evidence="4">Sulfatase atsG</fullName>
    </submittedName>
</protein>
<dbReference type="PANTHER" id="PTHR43751">
    <property type="entry name" value="SULFATASE"/>
    <property type="match status" value="1"/>
</dbReference>
<keyword evidence="5" id="KW-1185">Reference proteome</keyword>
<comment type="caution">
    <text evidence="4">The sequence shown here is derived from an EMBL/GenBank/DDBJ whole genome shotgun (WGS) entry which is preliminary data.</text>
</comment>
<dbReference type="PROSITE" id="PS00149">
    <property type="entry name" value="SULFATASE_2"/>
    <property type="match status" value="1"/>
</dbReference>
<dbReference type="AlphaFoldDB" id="A0A4Q9HF85"/>
<evidence type="ECO:0000256" key="1">
    <source>
        <dbReference type="ARBA" id="ARBA00008779"/>
    </source>
</evidence>
<dbReference type="Gene3D" id="3.40.720.10">
    <property type="entry name" value="Alkaline Phosphatase, subunit A"/>
    <property type="match status" value="1"/>
</dbReference>
<dbReference type="Pfam" id="PF00884">
    <property type="entry name" value="Sulfatase"/>
    <property type="match status" value="1"/>
</dbReference>
<feature type="domain" description="Sulfatase N-terminal" evidence="3">
    <location>
        <begin position="53"/>
        <end position="325"/>
    </location>
</feature>
<gene>
    <name evidence="4" type="ORF">EYS08_06395</name>
</gene>
<dbReference type="OrthoDB" id="975025at2"/>
<reference evidence="4 5" key="1">
    <citation type="submission" date="2019-02" db="EMBL/GenBank/DDBJ databases">
        <title>Pedobacter kyonggii whole genome sequence analysis.</title>
        <authorList>
            <person name="Dahal R.H."/>
        </authorList>
    </citation>
    <scope>NUCLEOTIDE SEQUENCE [LARGE SCALE GENOMIC DNA]</scope>
    <source>
        <strain evidence="4 5">K-4-11-1</strain>
    </source>
</reference>
<accession>A0A4Q9HF85</accession>